<dbReference type="AlphaFoldDB" id="A0AAV2YPF9"/>
<dbReference type="Pfam" id="PF01966">
    <property type="entry name" value="HD"/>
    <property type="match status" value="1"/>
</dbReference>
<dbReference type="GO" id="GO:0005634">
    <property type="term" value="C:nucleus"/>
    <property type="evidence" value="ECO:0007669"/>
    <property type="project" value="TreeGrafter"/>
</dbReference>
<feature type="domain" description="HD" evidence="2">
    <location>
        <begin position="206"/>
        <end position="359"/>
    </location>
</feature>
<dbReference type="CDD" id="cd00077">
    <property type="entry name" value="HDc"/>
    <property type="match status" value="1"/>
</dbReference>
<dbReference type="EMBL" id="DAKRPA010000178">
    <property type="protein sequence ID" value="DAZ96091.1"/>
    <property type="molecule type" value="Genomic_DNA"/>
</dbReference>
<dbReference type="Proteomes" id="UP001146120">
    <property type="component" value="Unassembled WGS sequence"/>
</dbReference>
<dbReference type="Gene3D" id="3.30.70.2760">
    <property type="match status" value="1"/>
</dbReference>
<comment type="caution">
    <text evidence="3">The sequence shown here is derived from an EMBL/GenBank/DDBJ whole genome shotgun (WGS) entry which is preliminary data.</text>
</comment>
<feature type="region of interest" description="Disordered" evidence="1">
    <location>
        <begin position="19"/>
        <end position="92"/>
    </location>
</feature>
<dbReference type="PANTHER" id="PTHR11373">
    <property type="entry name" value="DEOXYNUCLEOSIDE TRIPHOSPHATE TRIPHOSPHOHYDROLASE"/>
    <property type="match status" value="1"/>
</dbReference>
<dbReference type="SUPFAM" id="SSF109604">
    <property type="entry name" value="HD-domain/PDEase-like"/>
    <property type="match status" value="1"/>
</dbReference>
<dbReference type="SMART" id="SM00471">
    <property type="entry name" value="HDc"/>
    <property type="match status" value="1"/>
</dbReference>
<gene>
    <name evidence="3" type="ORF">N0F65_000639</name>
</gene>
<dbReference type="PANTHER" id="PTHR11373:SF4">
    <property type="entry name" value="DEOXYNUCLEOSIDE TRIPHOSPHATE TRIPHOSPHOHYDROLASE SAMHD1"/>
    <property type="match status" value="1"/>
</dbReference>
<feature type="compositionally biased region" description="Polar residues" evidence="1">
    <location>
        <begin position="65"/>
        <end position="78"/>
    </location>
</feature>
<proteinExistence type="predicted"/>
<keyword evidence="4" id="KW-1185">Reference proteome</keyword>
<evidence type="ECO:0000313" key="3">
    <source>
        <dbReference type="EMBL" id="DAZ96091.1"/>
    </source>
</evidence>
<dbReference type="InterPro" id="IPR050135">
    <property type="entry name" value="dGTPase-like"/>
</dbReference>
<dbReference type="GO" id="GO:0006203">
    <property type="term" value="P:dGTP catabolic process"/>
    <property type="evidence" value="ECO:0007669"/>
    <property type="project" value="TreeGrafter"/>
</dbReference>
<dbReference type="InterPro" id="IPR003607">
    <property type="entry name" value="HD/PDEase_dom"/>
</dbReference>
<evidence type="ECO:0000256" key="1">
    <source>
        <dbReference type="SAM" id="MobiDB-lite"/>
    </source>
</evidence>
<protein>
    <recommendedName>
        <fullName evidence="2">HD domain-containing protein</fullName>
    </recommendedName>
</protein>
<dbReference type="Gene3D" id="1.10.3210.10">
    <property type="entry name" value="Hypothetical protein af1432"/>
    <property type="match status" value="1"/>
</dbReference>
<evidence type="ECO:0000259" key="2">
    <source>
        <dbReference type="PROSITE" id="PS51831"/>
    </source>
</evidence>
<evidence type="ECO:0000313" key="4">
    <source>
        <dbReference type="Proteomes" id="UP001146120"/>
    </source>
</evidence>
<reference evidence="3" key="2">
    <citation type="journal article" date="2023" name="Microbiol Resour">
        <title>Decontamination and Annotation of the Draft Genome Sequence of the Oomycete Lagenidium giganteum ARSEF 373.</title>
        <authorList>
            <person name="Morgan W.R."/>
            <person name="Tartar A."/>
        </authorList>
    </citation>
    <scope>NUCLEOTIDE SEQUENCE</scope>
    <source>
        <strain evidence="3">ARSEF 373</strain>
    </source>
</reference>
<organism evidence="3 4">
    <name type="scientific">Lagenidium giganteum</name>
    <dbReference type="NCBI Taxonomy" id="4803"/>
    <lineage>
        <taxon>Eukaryota</taxon>
        <taxon>Sar</taxon>
        <taxon>Stramenopiles</taxon>
        <taxon>Oomycota</taxon>
        <taxon>Peronosporomycetes</taxon>
        <taxon>Pythiales</taxon>
        <taxon>Pythiaceae</taxon>
    </lineage>
</organism>
<dbReference type="GO" id="GO:0008832">
    <property type="term" value="F:dGTPase activity"/>
    <property type="evidence" value="ECO:0007669"/>
    <property type="project" value="TreeGrafter"/>
</dbReference>
<reference evidence="3" key="1">
    <citation type="submission" date="2022-11" db="EMBL/GenBank/DDBJ databases">
        <authorList>
            <person name="Morgan W.R."/>
            <person name="Tartar A."/>
        </authorList>
    </citation>
    <scope>NUCLEOTIDE SEQUENCE</scope>
    <source>
        <strain evidence="3">ARSEF 373</strain>
    </source>
</reference>
<sequence>MSKMRRQETLFAAFGRQVKPSVKRAKASGDGTHALPSHAARTGAPAWKRLPAADDEDDGIVTDNDVFSSQEEATNASPSAVHGSDVRVRKGKSEAAVVSQEMDSVSDEESEKHVFKKKRKAEDMGAVQMDDEASNECDSMAVTAFTTEMLQMPLHTKKVVKDSVHGVMTFEPICMRIIDTLQFQRLRNLHQLGAANFVYIGATHSRFEHCLGVAHLAERMAQHIREQQPWLRPLMTDRDILCIKIAGLCHDLGHGPFSHVFDGIFRKQLRRRSMVTTEWTHEQGSLDMLDHLIQANSINVARYDLSEQDIVFIKEMIFGGPLPGGDGNLRGRPHMSQRFLYDFVNNGSSGLDVDKLDYFIRDAFHTGTKPAVDTDLLIRSARVLADREDSEGKLTICFPEKLAFQVMQAFRTRFELHQTVYQHKAIRAVEYMICDAFLAANDYLLIKGTRISDIVHNMEAYQHLDDRIMSMIQLSDKPELEDARQALLRIYTKPYYQCIGKTSVTLHSKKKSENDLTREILCCSPRRNLVDASSSIIVEFVKVHHGKGSLDPVQHVRFYRKDATASDHCYRLPEMAYSAHCPRSFMEHSIRVFVKEMRLIQPVREAFEIWSRKFNHSEVFPMSENDDEEA</sequence>
<name>A0AAV2YPF9_9STRA</name>
<accession>A0AAV2YPF9</accession>
<dbReference type="PROSITE" id="PS51831">
    <property type="entry name" value="HD"/>
    <property type="match status" value="1"/>
</dbReference>
<dbReference type="InterPro" id="IPR006674">
    <property type="entry name" value="HD_domain"/>
</dbReference>